<comment type="similarity">
    <text evidence="2 10">Belongs to the bacterial secretin family. T3SS SctC subfamily.</text>
</comment>
<evidence type="ECO:0000256" key="6">
    <source>
        <dbReference type="ARBA" id="ARBA00023010"/>
    </source>
</evidence>
<feature type="domain" description="Type II/III secretion system secretin-like" evidence="12">
    <location>
        <begin position="346"/>
        <end position="504"/>
    </location>
</feature>
<evidence type="ECO:0000259" key="13">
    <source>
        <dbReference type="Pfam" id="PF03958"/>
    </source>
</evidence>
<dbReference type="PHI-base" id="PHI:12107"/>
<evidence type="ECO:0000313" key="15">
    <source>
        <dbReference type="EMBL" id="ABJ10902.1"/>
    </source>
</evidence>
<name>A0A0H2Z8H0_PSEAB</name>
<evidence type="ECO:0000256" key="3">
    <source>
        <dbReference type="ARBA" id="ARBA00022448"/>
    </source>
</evidence>
<keyword evidence="3 10" id="KW-0813">Transport</keyword>
<comment type="subunit">
    <text evidence="10">The core secretion machinery of the T3SS is composed of approximately 20 different proteins, including cytoplasmic components, a base, an export apparatus and a needle. This subunit is part of the base, which anchors the injectisome in the bacterial cell envelope. Forms a stable homooligomeric complex.</text>
</comment>
<dbReference type="InterPro" id="IPR003522">
    <property type="entry name" value="T3SS_OM_pore_YscC"/>
</dbReference>
<dbReference type="InterPro" id="IPR038591">
    <property type="entry name" value="NolW-like_sf"/>
</dbReference>
<keyword evidence="6 10" id="KW-0811">Translocation</keyword>
<dbReference type="InterPro" id="IPR049034">
    <property type="entry name" value="T3S_SPI-1_N0"/>
</dbReference>
<evidence type="ECO:0000256" key="2">
    <source>
        <dbReference type="ARBA" id="ARBA00007032"/>
    </source>
</evidence>
<dbReference type="Pfam" id="PF00263">
    <property type="entry name" value="Secretin"/>
    <property type="match status" value="1"/>
</dbReference>
<dbReference type="AlphaFoldDB" id="A0A0H2Z8H0"/>
<protein>
    <recommendedName>
        <fullName evidence="10">Type 3 secretion system secretin</fullName>
        <shortName evidence="10">T3SS secretin</shortName>
    </recommendedName>
</protein>
<dbReference type="InterPro" id="IPR004846">
    <property type="entry name" value="T2SS/T3SS_dom"/>
</dbReference>
<evidence type="ECO:0000256" key="7">
    <source>
        <dbReference type="ARBA" id="ARBA00023026"/>
    </source>
</evidence>
<dbReference type="InterPro" id="IPR050810">
    <property type="entry name" value="Bact_Secretion_Sys_Channel"/>
</dbReference>
<keyword evidence="5 10" id="KW-0653">Protein transport</keyword>
<dbReference type="PANTHER" id="PTHR30332">
    <property type="entry name" value="PROBABLE GENERAL SECRETION PATHWAY PROTEIN D"/>
    <property type="match status" value="1"/>
</dbReference>
<dbReference type="HAMAP" id="MF_02219">
    <property type="entry name" value="Type_III_secretin"/>
    <property type="match status" value="1"/>
</dbReference>
<dbReference type="NCBIfam" id="TIGR02516">
    <property type="entry name" value="type_III_yscC"/>
    <property type="match status" value="1"/>
</dbReference>
<evidence type="ECO:0000256" key="4">
    <source>
        <dbReference type="ARBA" id="ARBA00022729"/>
    </source>
</evidence>
<evidence type="ECO:0000256" key="11">
    <source>
        <dbReference type="RuleBase" id="RU004004"/>
    </source>
</evidence>
<proteinExistence type="inferred from homology"/>
<comment type="subcellular location">
    <subcellularLocation>
        <location evidence="1 10 11">Cell outer membrane</location>
    </subcellularLocation>
</comment>
<dbReference type="PANTHER" id="PTHR30332:SF5">
    <property type="entry name" value="SPI-1 TYPE 3 SECRETION SYSTEM SECRETIN"/>
    <property type="match status" value="1"/>
</dbReference>
<feature type="chain" id="PRO_5026392799" description="Type 3 secretion system secretin" evidence="10">
    <location>
        <begin position="20"/>
        <end position="600"/>
    </location>
</feature>
<evidence type="ECO:0000259" key="12">
    <source>
        <dbReference type="Pfam" id="PF00263"/>
    </source>
</evidence>
<evidence type="ECO:0000256" key="10">
    <source>
        <dbReference type="HAMAP-Rule" id="MF_02219"/>
    </source>
</evidence>
<dbReference type="Gene3D" id="3.55.50.30">
    <property type="match status" value="1"/>
</dbReference>
<comment type="function">
    <text evidence="10">Component of the type III secretion system (T3SS), also called injectisome, which is used to inject bacterial effector proteins into eukaryotic host cells. Forms a ring-shaped multimeric structure with an apparent central pore in the outer membrane.</text>
</comment>
<evidence type="ECO:0000256" key="1">
    <source>
        <dbReference type="ARBA" id="ARBA00004442"/>
    </source>
</evidence>
<reference evidence="15 16" key="1">
    <citation type="journal article" date="2006" name="Genome Biol.">
        <title>Genomic analysis reveals that Pseudomonas aeruginosa virulence is combinatorial.</title>
        <authorList>
            <person name="Lee D.G."/>
            <person name="Urbach J.M."/>
            <person name="Wu G."/>
            <person name="Liberati N.T."/>
            <person name="Feinbaum R.L."/>
            <person name="Miyata S."/>
            <person name="Diggins L.T."/>
            <person name="He J."/>
            <person name="Saucier M."/>
            <person name="Deziel E."/>
            <person name="Friedman L."/>
            <person name="Li L."/>
            <person name="Grills G."/>
            <person name="Montgomery K."/>
            <person name="Kucherlapati R."/>
            <person name="Rahme L.G."/>
            <person name="Ausubel F.M."/>
        </authorList>
    </citation>
    <scope>NUCLEOTIDE SEQUENCE [LARGE SCALE GENOMIC DNA]</scope>
    <source>
        <strain evidence="15 16">UCBPP-PA14</strain>
    </source>
</reference>
<sequence precursor="true">MRRLLIGGLLALLPGAVLRAQPLDWPSLPYDYVAQGESLRDVLANFGANYDASVIVSDKVNDQVSGRFDLESPQAFLQLMASLYNLGWYYDGTVLYVFKTTEMQSRLVRLEQVGEAELKRALTAAGIWEPRFGWRADPSGRLVHVSGPGRYLELVEQTAQVLEQQYTLRSEKTGDLSVEIFPLRYAVAEDRKIEYRDDEIEAPGIASILSRVLSDANVVAVGDEPGKLRPGPQSSHAVVQAEPSLNAVVVRDHKDRLPMYRRLIEALDRPSARIEVGLSIIDINAENLAQLGVDWSAGIRLGNNKSIQIRTTGQDSEEGGGAGNGAVGSLVDSRGLDFLLAKVTLLQSQGQAQIGSRPTLLTQENTQAVLDQSETYYVRVTGERVAELKAITYGTMLKMTPRVVTLGDTPEISLSLHIEDGSQKPNSAGLDKIPTINRTVIDTIARVGHGQSLLIGGIYRDELSQSQRKVPWLGDIPYLGALFRTTADTVRRSVRLFLIEPRLIDDGVGHYLALNNRRDLRGGLLEVDELSNQSLSLRKLLGSARCQALAPARAEQERLRQAGQGSFLTPCRMGAQEGWRVTDSACPKDGAWCVGAERGN</sequence>
<keyword evidence="8 10" id="KW-0472">Membrane</keyword>
<dbReference type="Pfam" id="PF21304">
    <property type="entry name" value="T3S_SPI-1_N0"/>
    <property type="match status" value="1"/>
</dbReference>
<dbReference type="SMR" id="A0A0H2Z8H0"/>
<keyword evidence="4 10" id="KW-0732">Signal</keyword>
<evidence type="ECO:0000259" key="14">
    <source>
        <dbReference type="Pfam" id="PF21304"/>
    </source>
</evidence>
<dbReference type="RefSeq" id="WP_003140040.1">
    <property type="nucleotide sequence ID" value="NC_008463.1"/>
</dbReference>
<keyword evidence="7" id="KW-0843">Virulence</keyword>
<feature type="signal peptide" evidence="10">
    <location>
        <begin position="1"/>
        <end position="19"/>
    </location>
</feature>
<dbReference type="InterPro" id="IPR004845">
    <property type="entry name" value="T2SS_GspD_CS"/>
</dbReference>
<evidence type="ECO:0000256" key="5">
    <source>
        <dbReference type="ARBA" id="ARBA00022927"/>
    </source>
</evidence>
<dbReference type="GO" id="GO:0009279">
    <property type="term" value="C:cell outer membrane"/>
    <property type="evidence" value="ECO:0007669"/>
    <property type="project" value="UniProtKB-SubCell"/>
</dbReference>
<feature type="domain" description="SPI-1 type 3 secretion system secretin N0" evidence="14">
    <location>
        <begin position="32"/>
        <end position="98"/>
    </location>
</feature>
<dbReference type="Pfam" id="PF03958">
    <property type="entry name" value="Secretin_N"/>
    <property type="match status" value="2"/>
</dbReference>
<feature type="domain" description="NolW-like" evidence="13">
    <location>
        <begin position="178"/>
        <end position="272"/>
    </location>
</feature>
<dbReference type="GO" id="GO:0030254">
    <property type="term" value="P:protein secretion by the type III secretion system"/>
    <property type="evidence" value="ECO:0007669"/>
    <property type="project" value="UniProtKB-UniRule"/>
</dbReference>
<organism evidence="15 16">
    <name type="scientific">Pseudomonas aeruginosa (strain UCBPP-PA14)</name>
    <dbReference type="NCBI Taxonomy" id="208963"/>
    <lineage>
        <taxon>Bacteria</taxon>
        <taxon>Pseudomonadati</taxon>
        <taxon>Pseudomonadota</taxon>
        <taxon>Gammaproteobacteria</taxon>
        <taxon>Pseudomonadales</taxon>
        <taxon>Pseudomonadaceae</taxon>
        <taxon>Pseudomonas</taxon>
    </lineage>
</organism>
<dbReference type="Gene3D" id="3.30.1370.120">
    <property type="match status" value="2"/>
</dbReference>
<dbReference type="InterPro" id="IPR005644">
    <property type="entry name" value="NolW-like"/>
</dbReference>
<accession>A0A0H2Z8H0</accession>
<dbReference type="HOGENOM" id="CLU_022474_3_0_6"/>
<dbReference type="EMBL" id="CP000438">
    <property type="protein sequence ID" value="ABJ10902.1"/>
    <property type="molecule type" value="Genomic_DNA"/>
</dbReference>
<evidence type="ECO:0000313" key="16">
    <source>
        <dbReference type="Proteomes" id="UP000000653"/>
    </source>
</evidence>
<dbReference type="BioCyc" id="PAER208963:G1G74-3549-MONOMER"/>
<evidence type="ECO:0000256" key="9">
    <source>
        <dbReference type="ARBA" id="ARBA00023237"/>
    </source>
</evidence>
<feature type="domain" description="NolW-like" evidence="13">
    <location>
        <begin position="105"/>
        <end position="165"/>
    </location>
</feature>
<keyword evidence="9 10" id="KW-0998">Cell outer membrane</keyword>
<gene>
    <name evidence="15" type="primary">pscC</name>
    <name evidence="10" type="synonym">sctC</name>
    <name evidence="15" type="ordered locus">PA14_42350</name>
</gene>
<dbReference type="KEGG" id="pau:PA14_42350"/>
<dbReference type="PROSITE" id="PS00875">
    <property type="entry name" value="T2SP_D"/>
    <property type="match status" value="1"/>
</dbReference>
<evidence type="ECO:0000256" key="8">
    <source>
        <dbReference type="ARBA" id="ARBA00023136"/>
    </source>
</evidence>
<dbReference type="Proteomes" id="UP000000653">
    <property type="component" value="Chromosome"/>
</dbReference>
<dbReference type="PRINTS" id="PR01337">
    <property type="entry name" value="TYPE3OMGPROT"/>
</dbReference>
<dbReference type="GO" id="GO:0030257">
    <property type="term" value="C:type III protein secretion system complex"/>
    <property type="evidence" value="ECO:0007669"/>
    <property type="project" value="UniProtKB-UniRule"/>
</dbReference>
<dbReference type="GO" id="GO:0015627">
    <property type="term" value="C:type II protein secretion system complex"/>
    <property type="evidence" value="ECO:0007669"/>
    <property type="project" value="TreeGrafter"/>
</dbReference>